<dbReference type="EMBL" id="WLZY01000007">
    <property type="protein sequence ID" value="NDL59389.1"/>
    <property type="molecule type" value="Genomic_DNA"/>
</dbReference>
<evidence type="ECO:0000313" key="3">
    <source>
        <dbReference type="Proteomes" id="UP000460435"/>
    </source>
</evidence>
<gene>
    <name evidence="2" type="ORF">F7O44_20160</name>
</gene>
<proteinExistence type="predicted"/>
<dbReference type="RefSeq" id="WP_162452228.1">
    <property type="nucleotide sequence ID" value="NZ_WLZY01000007.1"/>
</dbReference>
<sequence length="157" mass="17752">MEQLLEAIREFDGLLELAPGEGSTFPEIAWGDHFFYYAPDGQVPQREQPYATIVTKNYPGDTSCELDHPDRWRLNIHVGKDAFVELMGEDPRAEASLRDYTAVDVVLPHPAHRAQGWVSITNPGTNTHLLALRLLRTAHEDAKRRAHRRRPGTVSSE</sequence>
<dbReference type="Pfam" id="PF19694">
    <property type="entry name" value="DUF6194"/>
    <property type="match status" value="1"/>
</dbReference>
<reference evidence="2 3" key="1">
    <citation type="submission" date="2019-11" db="EMBL/GenBank/DDBJ databases">
        <authorList>
            <person name="Li X.-J."/>
            <person name="Feng X.-M."/>
        </authorList>
    </citation>
    <scope>NUCLEOTIDE SEQUENCE [LARGE SCALE GENOMIC DNA]</scope>
    <source>
        <strain evidence="2 3">XMNu-373</strain>
    </source>
</reference>
<accession>A0A7K3M7U4</accession>
<protein>
    <recommendedName>
        <fullName evidence="1">DUF6194 domain-containing protein</fullName>
    </recommendedName>
</protein>
<dbReference type="AlphaFoldDB" id="A0A7K3M7U4"/>
<evidence type="ECO:0000313" key="2">
    <source>
        <dbReference type="EMBL" id="NDL59389.1"/>
    </source>
</evidence>
<dbReference type="Proteomes" id="UP000460435">
    <property type="component" value="Unassembled WGS sequence"/>
</dbReference>
<comment type="caution">
    <text evidence="2">The sequence shown here is derived from an EMBL/GenBank/DDBJ whole genome shotgun (WGS) entry which is preliminary data.</text>
</comment>
<dbReference type="InterPro" id="IPR045676">
    <property type="entry name" value="DUF6194"/>
</dbReference>
<feature type="domain" description="DUF6194" evidence="1">
    <location>
        <begin position="1"/>
        <end position="150"/>
    </location>
</feature>
<organism evidence="2 3">
    <name type="scientific">Phytoactinopolyspora mesophila</name>
    <dbReference type="NCBI Taxonomy" id="2650750"/>
    <lineage>
        <taxon>Bacteria</taxon>
        <taxon>Bacillati</taxon>
        <taxon>Actinomycetota</taxon>
        <taxon>Actinomycetes</taxon>
        <taxon>Jiangellales</taxon>
        <taxon>Jiangellaceae</taxon>
        <taxon>Phytoactinopolyspora</taxon>
    </lineage>
</organism>
<evidence type="ECO:0000259" key="1">
    <source>
        <dbReference type="Pfam" id="PF19694"/>
    </source>
</evidence>
<name>A0A7K3M7U4_9ACTN</name>
<keyword evidence="3" id="KW-1185">Reference proteome</keyword>